<gene>
    <name evidence="1" type="ORF">ACE1CA_07320</name>
</gene>
<evidence type="ECO:0008006" key="3">
    <source>
        <dbReference type="Google" id="ProtNLM"/>
    </source>
</evidence>
<reference evidence="1 2" key="1">
    <citation type="submission" date="2024-09" db="EMBL/GenBank/DDBJ databases">
        <title>Floridaenema gen nov. (Aerosakkonemataceae, Aerosakkonematales ord. nov., Cyanobacteria) from benthic tropical and subtropical fresh waters, with the description of four new species.</title>
        <authorList>
            <person name="Moretto J.A."/>
            <person name="Berthold D.E."/>
            <person name="Lefler F.W."/>
            <person name="Huang I.-S."/>
            <person name="Laughinghouse H. IV."/>
        </authorList>
    </citation>
    <scope>NUCLEOTIDE SEQUENCE [LARGE SCALE GENOMIC DNA]</scope>
    <source>
        <strain evidence="1 2">BLCC-F167</strain>
    </source>
</reference>
<dbReference type="RefSeq" id="WP_413276765.1">
    <property type="nucleotide sequence ID" value="NZ_JBHFNT010000061.1"/>
</dbReference>
<comment type="caution">
    <text evidence="1">The sequence shown here is derived from an EMBL/GenBank/DDBJ whole genome shotgun (WGS) entry which is preliminary data.</text>
</comment>
<evidence type="ECO:0000313" key="1">
    <source>
        <dbReference type="EMBL" id="MFB2834328.1"/>
    </source>
</evidence>
<dbReference type="EMBL" id="JBHFNT010000061">
    <property type="protein sequence ID" value="MFB2834328.1"/>
    <property type="molecule type" value="Genomic_DNA"/>
</dbReference>
<name>A0ABV4WGY1_9CYAN</name>
<proteinExistence type="predicted"/>
<keyword evidence="2" id="KW-1185">Reference proteome</keyword>
<evidence type="ECO:0000313" key="2">
    <source>
        <dbReference type="Proteomes" id="UP001576780"/>
    </source>
</evidence>
<sequence length="141" mass="15696">MIVFLDTGVLGLVASPNNTGEAKECKEWLYSLLARSVYVVSNRPKIKCLKSEFMSTYNEVLNQVQQLSISEKLRLSEELKNILNQGVEVEGDSEVIRAEEIAESEAAWQDYLAGRDRGISSNAALVSCDPIVAQYPVNVIW</sequence>
<dbReference type="Proteomes" id="UP001576780">
    <property type="component" value="Unassembled WGS sequence"/>
</dbReference>
<organism evidence="1 2">
    <name type="scientific">Floridaenema evergladense BLCC-F167</name>
    <dbReference type="NCBI Taxonomy" id="3153639"/>
    <lineage>
        <taxon>Bacteria</taxon>
        <taxon>Bacillati</taxon>
        <taxon>Cyanobacteriota</taxon>
        <taxon>Cyanophyceae</taxon>
        <taxon>Oscillatoriophycideae</taxon>
        <taxon>Aerosakkonematales</taxon>
        <taxon>Aerosakkonemataceae</taxon>
        <taxon>Floridanema</taxon>
        <taxon>Floridanema evergladense</taxon>
    </lineage>
</organism>
<protein>
    <recommendedName>
        <fullName evidence="3">PIN domain-containing protein</fullName>
    </recommendedName>
</protein>
<accession>A0ABV4WGY1</accession>